<dbReference type="OrthoDB" id="429183at2759"/>
<keyword evidence="3 5" id="KW-1133">Transmembrane helix</keyword>
<sequence>MDHTQYTILSDQTGSIPALRSHHSLSRREVFQNLANRIIYSKFYMILYLIMAILSVWSIFLSFHQGCSSSSLFIVLESVINGTMIAEVALRLTALGKNYWRSTANILDIILVLFCFITLILVLQGCGSGHEAEEVLDTILLILRNAVQSWRLYTMIKKNSLIVNPRVGAIDFSNVRQESLDIEGFGVESYADDDMFVAEESDDGL</sequence>
<evidence type="ECO:0000256" key="1">
    <source>
        <dbReference type="ARBA" id="ARBA00004141"/>
    </source>
</evidence>
<keyword evidence="2 5" id="KW-0812">Transmembrane</keyword>
<dbReference type="InterPro" id="IPR005821">
    <property type="entry name" value="Ion_trans_dom"/>
</dbReference>
<feature type="transmembrane region" description="Helical" evidence="5">
    <location>
        <begin position="43"/>
        <end position="60"/>
    </location>
</feature>
<evidence type="ECO:0000256" key="2">
    <source>
        <dbReference type="ARBA" id="ARBA00022692"/>
    </source>
</evidence>
<name>A0A197JI48_9FUNG</name>
<evidence type="ECO:0000313" key="8">
    <source>
        <dbReference type="Proteomes" id="UP000078512"/>
    </source>
</evidence>
<reference evidence="7 8" key="1">
    <citation type="submission" date="2016-05" db="EMBL/GenBank/DDBJ databases">
        <title>Genome sequencing reveals origins of a unique bacterial endosymbiosis in the earliest lineages of terrestrial Fungi.</title>
        <authorList>
            <consortium name="DOE Joint Genome Institute"/>
            <person name="Uehling J."/>
            <person name="Gryganskyi A."/>
            <person name="Hameed K."/>
            <person name="Tschaplinski T."/>
            <person name="Misztal P."/>
            <person name="Wu S."/>
            <person name="Desiro A."/>
            <person name="Vande Pol N."/>
            <person name="Du Z.-Y."/>
            <person name="Zienkiewicz A."/>
            <person name="Zienkiewicz K."/>
            <person name="Morin E."/>
            <person name="Tisserant E."/>
            <person name="Splivallo R."/>
            <person name="Hainaut M."/>
            <person name="Henrissat B."/>
            <person name="Ohm R."/>
            <person name="Kuo A."/>
            <person name="Yan J."/>
            <person name="Lipzen A."/>
            <person name="Nolan M."/>
            <person name="Labutti K."/>
            <person name="Barry K."/>
            <person name="Goldstein A."/>
            <person name="Labbe J."/>
            <person name="Schadt C."/>
            <person name="Tuskan G."/>
            <person name="Grigoriev I."/>
            <person name="Martin F."/>
            <person name="Vilgalys R."/>
            <person name="Bonito G."/>
        </authorList>
    </citation>
    <scope>NUCLEOTIDE SEQUENCE [LARGE SCALE GENOMIC DNA]</scope>
    <source>
        <strain evidence="7 8">AG-77</strain>
    </source>
</reference>
<dbReference type="PANTHER" id="PTHR38483:SF1">
    <property type="entry name" value="ION TRANSPORT DOMAIN-CONTAINING PROTEIN"/>
    <property type="match status" value="1"/>
</dbReference>
<evidence type="ECO:0000313" key="7">
    <source>
        <dbReference type="EMBL" id="OAQ24867.1"/>
    </source>
</evidence>
<keyword evidence="4 5" id="KW-0472">Membrane</keyword>
<protein>
    <recommendedName>
        <fullName evidence="6">Ion transport domain-containing protein</fullName>
    </recommendedName>
</protein>
<organism evidence="7 8">
    <name type="scientific">Linnemannia elongata AG-77</name>
    <dbReference type="NCBI Taxonomy" id="1314771"/>
    <lineage>
        <taxon>Eukaryota</taxon>
        <taxon>Fungi</taxon>
        <taxon>Fungi incertae sedis</taxon>
        <taxon>Mucoromycota</taxon>
        <taxon>Mortierellomycotina</taxon>
        <taxon>Mortierellomycetes</taxon>
        <taxon>Mortierellales</taxon>
        <taxon>Mortierellaceae</taxon>
        <taxon>Linnemannia</taxon>
    </lineage>
</organism>
<evidence type="ECO:0000256" key="3">
    <source>
        <dbReference type="ARBA" id="ARBA00022989"/>
    </source>
</evidence>
<dbReference type="Gene3D" id="1.20.120.350">
    <property type="entry name" value="Voltage-gated potassium channels. Chain C"/>
    <property type="match status" value="1"/>
</dbReference>
<evidence type="ECO:0000256" key="4">
    <source>
        <dbReference type="ARBA" id="ARBA00023136"/>
    </source>
</evidence>
<gene>
    <name evidence="7" type="ORF">K457DRAFT_141566</name>
</gene>
<dbReference type="GO" id="GO:0016020">
    <property type="term" value="C:membrane"/>
    <property type="evidence" value="ECO:0007669"/>
    <property type="project" value="UniProtKB-SubCell"/>
</dbReference>
<feature type="transmembrane region" description="Helical" evidence="5">
    <location>
        <begin position="104"/>
        <end position="123"/>
    </location>
</feature>
<evidence type="ECO:0000256" key="5">
    <source>
        <dbReference type="SAM" id="Phobius"/>
    </source>
</evidence>
<feature type="domain" description="Ion transport" evidence="6">
    <location>
        <begin position="43"/>
        <end position="132"/>
    </location>
</feature>
<dbReference type="STRING" id="1314771.A0A197JI48"/>
<dbReference type="EMBL" id="KV442086">
    <property type="protein sequence ID" value="OAQ24867.1"/>
    <property type="molecule type" value="Genomic_DNA"/>
</dbReference>
<keyword evidence="8" id="KW-1185">Reference proteome</keyword>
<evidence type="ECO:0000259" key="6">
    <source>
        <dbReference type="Pfam" id="PF00520"/>
    </source>
</evidence>
<dbReference type="PANTHER" id="PTHR38483">
    <property type="entry name" value="CHROMOSOME 1, WHOLE GENOME SHOTGUN SEQUENCE"/>
    <property type="match status" value="1"/>
</dbReference>
<dbReference type="AlphaFoldDB" id="A0A197JI48"/>
<dbReference type="InterPro" id="IPR027359">
    <property type="entry name" value="Volt_channel_dom_sf"/>
</dbReference>
<dbReference type="Proteomes" id="UP000078512">
    <property type="component" value="Unassembled WGS sequence"/>
</dbReference>
<dbReference type="GO" id="GO:0005216">
    <property type="term" value="F:monoatomic ion channel activity"/>
    <property type="evidence" value="ECO:0007669"/>
    <property type="project" value="InterPro"/>
</dbReference>
<dbReference type="Pfam" id="PF00520">
    <property type="entry name" value="Ion_trans"/>
    <property type="match status" value="1"/>
</dbReference>
<accession>A0A197JI48</accession>
<comment type="subcellular location">
    <subcellularLocation>
        <location evidence="1">Membrane</location>
        <topology evidence="1">Multi-pass membrane protein</topology>
    </subcellularLocation>
</comment>
<proteinExistence type="predicted"/>
<feature type="transmembrane region" description="Helical" evidence="5">
    <location>
        <begin position="72"/>
        <end position="92"/>
    </location>
</feature>